<dbReference type="InterPro" id="IPR000524">
    <property type="entry name" value="Tscrpt_reg_HTH_GntR"/>
</dbReference>
<dbReference type="CDD" id="cd07377">
    <property type="entry name" value="WHTH_GntR"/>
    <property type="match status" value="1"/>
</dbReference>
<keyword evidence="2" id="KW-0238">DNA-binding</keyword>
<feature type="compositionally biased region" description="Basic residues" evidence="4">
    <location>
        <begin position="10"/>
        <end position="19"/>
    </location>
</feature>
<feature type="domain" description="HTH gntR-type" evidence="5">
    <location>
        <begin position="18"/>
        <end position="87"/>
    </location>
</feature>
<gene>
    <name evidence="6" type="ORF">Sdagh_40310</name>
</gene>
<evidence type="ECO:0000313" key="6">
    <source>
        <dbReference type="EMBL" id="GHI32301.1"/>
    </source>
</evidence>
<evidence type="ECO:0000256" key="2">
    <source>
        <dbReference type="ARBA" id="ARBA00023125"/>
    </source>
</evidence>
<keyword evidence="7" id="KW-1185">Reference proteome</keyword>
<evidence type="ECO:0000256" key="4">
    <source>
        <dbReference type="SAM" id="MobiDB-lite"/>
    </source>
</evidence>
<organism evidence="6 7">
    <name type="scientific">Streptomyces daghestanicus</name>
    <dbReference type="NCBI Taxonomy" id="66885"/>
    <lineage>
        <taxon>Bacteria</taxon>
        <taxon>Bacillati</taxon>
        <taxon>Actinomycetota</taxon>
        <taxon>Actinomycetes</taxon>
        <taxon>Kitasatosporales</taxon>
        <taxon>Streptomycetaceae</taxon>
        <taxon>Streptomyces</taxon>
    </lineage>
</organism>
<feature type="region of interest" description="Disordered" evidence="4">
    <location>
        <begin position="1"/>
        <end position="23"/>
    </location>
</feature>
<keyword evidence="1" id="KW-0805">Transcription regulation</keyword>
<evidence type="ECO:0000259" key="5">
    <source>
        <dbReference type="PROSITE" id="PS50949"/>
    </source>
</evidence>
<dbReference type="SUPFAM" id="SSF46785">
    <property type="entry name" value="Winged helix' DNA-binding domain"/>
    <property type="match status" value="1"/>
</dbReference>
<dbReference type="PANTHER" id="PTHR43537">
    <property type="entry name" value="TRANSCRIPTIONAL REGULATOR, GNTR FAMILY"/>
    <property type="match status" value="1"/>
</dbReference>
<sequence>MEPEHVTVNGRKRSQRPQRSHREVADELRARIRSGVLRPGQRMPTQAQLADEFGVERGTVRQALRVLQSERLLTNVSKGSPATVAPAPGTPGAGPPAGPLPTTAALAPRIAAAFDSEHVRIDALCLTSVSLTLAIGEPLREIHTGRLKPAKVDVRLLLPSRDIRLAFPVPVQGAAADPREDPVHQDWLAMRNAQGQVLRHNLLSLRSAYGIDVSVSFRALPFTPPVKLYLLNGEEALFAYYTVARRRHETDDGSVEMYDTEGTRSVLFAFERGAGPRETGFVDESRRWFDALWETISTELVLTG</sequence>
<evidence type="ECO:0000313" key="7">
    <source>
        <dbReference type="Proteomes" id="UP001052655"/>
    </source>
</evidence>
<dbReference type="Gene3D" id="1.10.10.10">
    <property type="entry name" value="Winged helix-like DNA-binding domain superfamily/Winged helix DNA-binding domain"/>
    <property type="match status" value="1"/>
</dbReference>
<proteinExistence type="predicted"/>
<dbReference type="Proteomes" id="UP001052655">
    <property type="component" value="Unassembled WGS sequence"/>
</dbReference>
<dbReference type="PANTHER" id="PTHR43537:SF24">
    <property type="entry name" value="GLUCONATE OPERON TRANSCRIPTIONAL REPRESSOR"/>
    <property type="match status" value="1"/>
</dbReference>
<dbReference type="InterPro" id="IPR036390">
    <property type="entry name" value="WH_DNA-bd_sf"/>
</dbReference>
<dbReference type="GeneID" id="91552117"/>
<dbReference type="Pfam" id="PF00392">
    <property type="entry name" value="GntR"/>
    <property type="match status" value="1"/>
</dbReference>
<dbReference type="PRINTS" id="PR00035">
    <property type="entry name" value="HTHGNTR"/>
</dbReference>
<dbReference type="InterPro" id="IPR036388">
    <property type="entry name" value="WH-like_DNA-bd_sf"/>
</dbReference>
<keyword evidence="3" id="KW-0804">Transcription</keyword>
<name>A0ABQ3Q4X2_9ACTN</name>
<dbReference type="PROSITE" id="PS50949">
    <property type="entry name" value="HTH_GNTR"/>
    <property type="match status" value="1"/>
</dbReference>
<dbReference type="EMBL" id="BNDX01000010">
    <property type="protein sequence ID" value="GHI32301.1"/>
    <property type="molecule type" value="Genomic_DNA"/>
</dbReference>
<evidence type="ECO:0000256" key="1">
    <source>
        <dbReference type="ARBA" id="ARBA00023015"/>
    </source>
</evidence>
<dbReference type="SMART" id="SM00345">
    <property type="entry name" value="HTH_GNTR"/>
    <property type="match status" value="1"/>
</dbReference>
<protein>
    <submittedName>
        <fullName evidence="6">GntR family transcriptional regulator</fullName>
    </submittedName>
</protein>
<reference evidence="6" key="1">
    <citation type="submission" date="2024-05" db="EMBL/GenBank/DDBJ databases">
        <title>Whole genome shotgun sequence of Streptomyces daghestanicus NBRC 12762.</title>
        <authorList>
            <person name="Komaki H."/>
            <person name="Tamura T."/>
        </authorList>
    </citation>
    <scope>NUCLEOTIDE SEQUENCE</scope>
    <source>
        <strain evidence="6">NBRC 12762</strain>
    </source>
</reference>
<feature type="region of interest" description="Disordered" evidence="4">
    <location>
        <begin position="77"/>
        <end position="98"/>
    </location>
</feature>
<dbReference type="RefSeq" id="WP_189421834.1">
    <property type="nucleotide sequence ID" value="NZ_BMTC01000025.1"/>
</dbReference>
<accession>A0ABQ3Q4X2</accession>
<comment type="caution">
    <text evidence="6">The sequence shown here is derived from an EMBL/GenBank/DDBJ whole genome shotgun (WGS) entry which is preliminary data.</text>
</comment>
<evidence type="ECO:0000256" key="3">
    <source>
        <dbReference type="ARBA" id="ARBA00023163"/>
    </source>
</evidence>